<keyword evidence="2" id="KW-1133">Transmembrane helix</keyword>
<keyword evidence="1" id="KW-0175">Coiled coil</keyword>
<keyword evidence="4" id="KW-1185">Reference proteome</keyword>
<accession>A0ABV2AFP4</accession>
<evidence type="ECO:0000256" key="2">
    <source>
        <dbReference type="SAM" id="Phobius"/>
    </source>
</evidence>
<feature type="transmembrane region" description="Helical" evidence="2">
    <location>
        <begin position="68"/>
        <end position="86"/>
    </location>
</feature>
<dbReference type="Proteomes" id="UP001439008">
    <property type="component" value="Unassembled WGS sequence"/>
</dbReference>
<keyword evidence="2" id="KW-0472">Membrane</keyword>
<name>A0ABV2AFP4_9EUKA</name>
<evidence type="ECO:0000313" key="3">
    <source>
        <dbReference type="EMBL" id="MES1918514.1"/>
    </source>
</evidence>
<comment type="caution">
    <text evidence="3">The sequence shown here is derived from an EMBL/GenBank/DDBJ whole genome shotgun (WGS) entry which is preliminary data.</text>
</comment>
<feature type="coiled-coil region" evidence="1">
    <location>
        <begin position="118"/>
        <end position="149"/>
    </location>
</feature>
<organism evidence="3 4">
    <name type="scientific">Bonamia ostreae</name>
    <dbReference type="NCBI Taxonomy" id="126728"/>
    <lineage>
        <taxon>Eukaryota</taxon>
        <taxon>Sar</taxon>
        <taxon>Rhizaria</taxon>
        <taxon>Endomyxa</taxon>
        <taxon>Ascetosporea</taxon>
        <taxon>Haplosporida</taxon>
        <taxon>Bonamia</taxon>
    </lineage>
</organism>
<gene>
    <name evidence="3" type="ORF">MHBO_000479</name>
</gene>
<protein>
    <recommendedName>
        <fullName evidence="5">ATP synthase protein MI25</fullName>
    </recommendedName>
</protein>
<reference evidence="3 4" key="1">
    <citation type="journal article" date="2024" name="BMC Biol.">
        <title>Comparative genomics of Ascetosporea gives new insight into the evolutionary basis for animal parasitism in Rhizaria.</title>
        <authorList>
            <person name="Hiltunen Thoren M."/>
            <person name="Onut-Brannstrom I."/>
            <person name="Alfjorden A."/>
            <person name="Peckova H."/>
            <person name="Swords F."/>
            <person name="Hooper C."/>
            <person name="Holzer A.S."/>
            <person name="Bass D."/>
            <person name="Burki F."/>
        </authorList>
    </citation>
    <scope>NUCLEOTIDE SEQUENCE [LARGE SCALE GENOMIC DNA]</scope>
    <source>
        <strain evidence="3">20-A016</strain>
    </source>
</reference>
<proteinExistence type="predicted"/>
<evidence type="ECO:0000256" key="1">
    <source>
        <dbReference type="SAM" id="Coils"/>
    </source>
</evidence>
<evidence type="ECO:0008006" key="5">
    <source>
        <dbReference type="Google" id="ProtNLM"/>
    </source>
</evidence>
<dbReference type="EMBL" id="JBDODL010000075">
    <property type="protein sequence ID" value="MES1918514.1"/>
    <property type="molecule type" value="Genomic_DNA"/>
</dbReference>
<evidence type="ECO:0000313" key="4">
    <source>
        <dbReference type="Proteomes" id="UP001439008"/>
    </source>
</evidence>
<sequence>MLSYRKISRSPFLKRTKFCLFFSETPKSDFAQNGKKTIFENIKIEQTQKPYAFWAIKDNLNNLSKESFLNGTLMSLSGFVLIYYLLHSDEKENFKLMSDAELSVCKARKDELSALEKLHKIQLMNYELLEEIEKLNKNFIEKSNKLKETN</sequence>
<keyword evidence="2" id="KW-0812">Transmembrane</keyword>